<dbReference type="GO" id="GO:0016020">
    <property type="term" value="C:membrane"/>
    <property type="evidence" value="ECO:0007669"/>
    <property type="project" value="UniProtKB-SubCell"/>
</dbReference>
<evidence type="ECO:0000256" key="3">
    <source>
        <dbReference type="ARBA" id="ARBA00022692"/>
    </source>
</evidence>
<dbReference type="Gene3D" id="1.10.3730.20">
    <property type="match status" value="1"/>
</dbReference>
<dbReference type="InterPro" id="IPR000620">
    <property type="entry name" value="EamA_dom"/>
</dbReference>
<comment type="subcellular location">
    <subcellularLocation>
        <location evidence="1">Membrane</location>
        <topology evidence="1">Multi-pass membrane protein</topology>
    </subcellularLocation>
</comment>
<feature type="transmembrane region" description="Helical" evidence="6">
    <location>
        <begin position="99"/>
        <end position="118"/>
    </location>
</feature>
<feature type="transmembrane region" description="Helical" evidence="6">
    <location>
        <begin position="239"/>
        <end position="259"/>
    </location>
</feature>
<keyword evidence="9" id="KW-1185">Reference proteome</keyword>
<evidence type="ECO:0000259" key="7">
    <source>
        <dbReference type="Pfam" id="PF00892"/>
    </source>
</evidence>
<evidence type="ECO:0000256" key="1">
    <source>
        <dbReference type="ARBA" id="ARBA00004141"/>
    </source>
</evidence>
<evidence type="ECO:0000256" key="6">
    <source>
        <dbReference type="SAM" id="Phobius"/>
    </source>
</evidence>
<keyword evidence="3 6" id="KW-0812">Transmembrane</keyword>
<feature type="transmembrane region" description="Helical" evidence="6">
    <location>
        <begin position="42"/>
        <end position="62"/>
    </location>
</feature>
<dbReference type="OrthoDB" id="7165334at2"/>
<dbReference type="InterPro" id="IPR037185">
    <property type="entry name" value="EmrE-like"/>
</dbReference>
<evidence type="ECO:0000256" key="5">
    <source>
        <dbReference type="ARBA" id="ARBA00023136"/>
    </source>
</evidence>
<name>A0A5B8IZ41_9RHOB</name>
<dbReference type="PANTHER" id="PTHR22911">
    <property type="entry name" value="ACYL-MALONYL CONDENSING ENZYME-RELATED"/>
    <property type="match status" value="1"/>
</dbReference>
<proteinExistence type="inferred from homology"/>
<evidence type="ECO:0000313" key="9">
    <source>
        <dbReference type="Proteomes" id="UP000318483"/>
    </source>
</evidence>
<keyword evidence="4 6" id="KW-1133">Transmembrane helix</keyword>
<comment type="similarity">
    <text evidence="2">Belongs to the drug/metabolite transporter (DMT) superfamily. 10 TMS drug/metabolite exporter (DME) (TC 2.A.7.3) family.</text>
</comment>
<keyword evidence="5 6" id="KW-0472">Membrane</keyword>
<organism evidence="8 9">
    <name type="scientific">Qingshengfaniella alkalisoli</name>
    <dbReference type="NCBI Taxonomy" id="2599296"/>
    <lineage>
        <taxon>Bacteria</taxon>
        <taxon>Pseudomonadati</taxon>
        <taxon>Pseudomonadota</taxon>
        <taxon>Alphaproteobacteria</taxon>
        <taxon>Rhodobacterales</taxon>
        <taxon>Paracoccaceae</taxon>
        <taxon>Qingshengfaniella</taxon>
    </lineage>
</organism>
<accession>A0A5B8IZ41</accession>
<gene>
    <name evidence="8" type="ORF">FPZ52_00765</name>
</gene>
<feature type="transmembrane region" description="Helical" evidence="6">
    <location>
        <begin position="177"/>
        <end position="198"/>
    </location>
</feature>
<feature type="transmembrane region" description="Helical" evidence="6">
    <location>
        <begin position="148"/>
        <end position="165"/>
    </location>
</feature>
<feature type="domain" description="EamA" evidence="7">
    <location>
        <begin position="11"/>
        <end position="142"/>
    </location>
</feature>
<feature type="transmembrane region" description="Helical" evidence="6">
    <location>
        <begin position="210"/>
        <end position="227"/>
    </location>
</feature>
<feature type="transmembrane region" description="Helical" evidence="6">
    <location>
        <begin position="125"/>
        <end position="142"/>
    </location>
</feature>
<evidence type="ECO:0000256" key="2">
    <source>
        <dbReference type="ARBA" id="ARBA00009853"/>
    </source>
</evidence>
<evidence type="ECO:0000313" key="8">
    <source>
        <dbReference type="EMBL" id="QDY70181.1"/>
    </source>
</evidence>
<dbReference type="SUPFAM" id="SSF103481">
    <property type="entry name" value="Multidrug resistance efflux transporter EmrE"/>
    <property type="match status" value="2"/>
</dbReference>
<dbReference type="KEGG" id="lit:FPZ52_00765"/>
<feature type="transmembrane region" description="Helical" evidence="6">
    <location>
        <begin position="265"/>
        <end position="283"/>
    </location>
</feature>
<protein>
    <submittedName>
        <fullName evidence="8">DMT family transporter</fullName>
    </submittedName>
</protein>
<feature type="transmembrane region" description="Helical" evidence="6">
    <location>
        <begin position="74"/>
        <end position="93"/>
    </location>
</feature>
<feature type="domain" description="EamA" evidence="7">
    <location>
        <begin position="152"/>
        <end position="276"/>
    </location>
</feature>
<dbReference type="RefSeq" id="WP_146365601.1">
    <property type="nucleotide sequence ID" value="NZ_CP042261.1"/>
</dbReference>
<dbReference type="PANTHER" id="PTHR22911:SF6">
    <property type="entry name" value="SOLUTE CARRIER FAMILY 35 MEMBER G1"/>
    <property type="match status" value="1"/>
</dbReference>
<evidence type="ECO:0000256" key="4">
    <source>
        <dbReference type="ARBA" id="ARBA00022989"/>
    </source>
</evidence>
<reference evidence="8 9" key="1">
    <citation type="submission" date="2019-07" db="EMBL/GenBank/DDBJ databases">
        <title>Litoreibacter alkalisoli sp. nov., isolated from saline-alkaline soil.</title>
        <authorList>
            <person name="Wang S."/>
            <person name="Xu L."/>
            <person name="Xing Y.-T."/>
            <person name="Sun J.-Q."/>
        </authorList>
    </citation>
    <scope>NUCLEOTIDE SEQUENCE [LARGE SCALE GENOMIC DNA]</scope>
    <source>
        <strain evidence="8 9">LN3S51</strain>
    </source>
</reference>
<dbReference type="Proteomes" id="UP000318483">
    <property type="component" value="Chromosome"/>
</dbReference>
<dbReference type="AlphaFoldDB" id="A0A5B8IZ41"/>
<sequence length="319" mass="34027">MVSASDNMRAAGLMTLAMACFTLNDTCMKAVSDEIPIGQALFIRGGMSGVVIGIWAYATGALRLHMGTRNSVLVGLRTLGEVLAAYFFISALFNMPLANATAILQALPLVVTLAGALFMGEPLGWRRIAAILVGFVGVMLIVRPGPEGFNIYALFALAAVLSVTLRDLVTRGLTEDVPSLSVAFYASVGVMVLGLVLSPLDPWQSMSVKAMLQITGSSLLIIGGYILSIEVMRIGEIGFVAPFRYTGMLWALAMGFIVFGEWPAFPTMLGASIVVATGIYTFYRERKVSRLQLAEQCSVAPAQPDNVALHSDHAEQPGE</sequence>
<dbReference type="EMBL" id="CP042261">
    <property type="protein sequence ID" value="QDY70181.1"/>
    <property type="molecule type" value="Genomic_DNA"/>
</dbReference>
<dbReference type="Pfam" id="PF00892">
    <property type="entry name" value="EamA"/>
    <property type="match status" value="2"/>
</dbReference>